<evidence type="ECO:0008006" key="4">
    <source>
        <dbReference type="Google" id="ProtNLM"/>
    </source>
</evidence>
<dbReference type="EMBL" id="CP147920">
    <property type="protein sequence ID" value="XAU14068.1"/>
    <property type="molecule type" value="Genomic_DNA"/>
</dbReference>
<feature type="transmembrane region" description="Helical" evidence="1">
    <location>
        <begin position="21"/>
        <end position="37"/>
    </location>
</feature>
<dbReference type="Proteomes" id="UP001447842">
    <property type="component" value="Chromosome"/>
</dbReference>
<dbReference type="RefSeq" id="WP_345971893.1">
    <property type="nucleotide sequence ID" value="NZ_CP147920.1"/>
</dbReference>
<name>A0ABZ3H7J4_9BACT</name>
<evidence type="ECO:0000313" key="3">
    <source>
        <dbReference type="Proteomes" id="UP001447842"/>
    </source>
</evidence>
<feature type="transmembrane region" description="Helical" evidence="1">
    <location>
        <begin position="137"/>
        <end position="158"/>
    </location>
</feature>
<keyword evidence="3" id="KW-1185">Reference proteome</keyword>
<reference evidence="2 3" key="1">
    <citation type="submission" date="2024-03" db="EMBL/GenBank/DDBJ databases">
        <title>Sulfurimonas sp. HSL3-1.</title>
        <authorList>
            <person name="Wang S."/>
        </authorList>
    </citation>
    <scope>NUCLEOTIDE SEQUENCE [LARGE SCALE GENOMIC DNA]</scope>
    <source>
        <strain evidence="2 3">HSL3-1</strain>
    </source>
</reference>
<accession>A0ABZ3H7J4</accession>
<protein>
    <recommendedName>
        <fullName evidence="4">DUF1523 family protein</fullName>
    </recommendedName>
</protein>
<keyword evidence="1" id="KW-0472">Membrane</keyword>
<evidence type="ECO:0000313" key="2">
    <source>
        <dbReference type="EMBL" id="XAU14068.1"/>
    </source>
</evidence>
<sequence>MLTKFYRVYIQKAPKSRISRYLYVLSLIFLVTAYFQWERYILNPLLKLEEMHSSHGVIQAVYTGKFRSLVFNNEKFGVALSGLDRKAMVNQNAKVWYQVLKGIFGKRKIIYQIQIRDWLLRDDYAEYYREQAEYQKYAIPNIVFYIAGIVAIFIMIWIRHKDEVYDNEVEPINKPR</sequence>
<evidence type="ECO:0000256" key="1">
    <source>
        <dbReference type="SAM" id="Phobius"/>
    </source>
</evidence>
<gene>
    <name evidence="2" type="ORF">WCY31_07340</name>
</gene>
<organism evidence="2 3">
    <name type="scientific">Sulfurimonas diazotrophicus</name>
    <dbReference type="NCBI Taxonomy" id="3131939"/>
    <lineage>
        <taxon>Bacteria</taxon>
        <taxon>Pseudomonadati</taxon>
        <taxon>Campylobacterota</taxon>
        <taxon>Epsilonproteobacteria</taxon>
        <taxon>Campylobacterales</taxon>
        <taxon>Sulfurimonadaceae</taxon>
        <taxon>Sulfurimonas</taxon>
    </lineage>
</organism>
<proteinExistence type="predicted"/>
<keyword evidence="1" id="KW-1133">Transmembrane helix</keyword>
<keyword evidence="1" id="KW-0812">Transmembrane</keyword>